<evidence type="ECO:0000313" key="2">
    <source>
        <dbReference type="EMBL" id="RCH78402.1"/>
    </source>
</evidence>
<evidence type="ECO:0000313" key="3">
    <source>
        <dbReference type="Proteomes" id="UP000253551"/>
    </source>
</evidence>
<sequence>MNNTKNDAMNNTKPMTDAELEAQFVERNQNLKQTIHSFVDKIDSAATKTQDFLEHNTSSMANAQTSNATATTTTVPTGGRLSTMTVGTGNFNNGIRATTATHTGEDDISMDNNIFDRKAMSSIQHEIQAMHSSDPEIFEEVATKMDETFGHNALV</sequence>
<keyword evidence="3" id="KW-1185">Reference proteome</keyword>
<name>A0A367IL40_RHIST</name>
<reference evidence="2 3" key="1">
    <citation type="journal article" date="2018" name="G3 (Bethesda)">
        <title>Phylogenetic and Phylogenomic Definition of Rhizopus Species.</title>
        <authorList>
            <person name="Gryganskyi A.P."/>
            <person name="Golan J."/>
            <person name="Dolatabadi S."/>
            <person name="Mondo S."/>
            <person name="Robb S."/>
            <person name="Idnurm A."/>
            <person name="Muszewska A."/>
            <person name="Steczkiewicz K."/>
            <person name="Masonjones S."/>
            <person name="Liao H.L."/>
            <person name="Gajdeczka M.T."/>
            <person name="Anike F."/>
            <person name="Vuek A."/>
            <person name="Anishchenko I.M."/>
            <person name="Voigt K."/>
            <person name="de Hoog G.S."/>
            <person name="Smith M.E."/>
            <person name="Heitman J."/>
            <person name="Vilgalys R."/>
            <person name="Stajich J.E."/>
        </authorList>
    </citation>
    <scope>NUCLEOTIDE SEQUENCE [LARGE SCALE GENOMIC DNA]</scope>
    <source>
        <strain evidence="2 3">LSU 92-RS-03</strain>
    </source>
</reference>
<proteinExistence type="predicted"/>
<feature type="region of interest" description="Disordered" evidence="1">
    <location>
        <begin position="65"/>
        <end position="87"/>
    </location>
</feature>
<dbReference type="EMBL" id="PJQM01007274">
    <property type="protein sequence ID" value="RCH78402.1"/>
    <property type="molecule type" value="Genomic_DNA"/>
</dbReference>
<comment type="caution">
    <text evidence="2">The sequence shown here is derived from an EMBL/GenBank/DDBJ whole genome shotgun (WGS) entry which is preliminary data.</text>
</comment>
<gene>
    <name evidence="2" type="ORF">CU098_005596</name>
</gene>
<organism evidence="2 3">
    <name type="scientific">Rhizopus stolonifer</name>
    <name type="common">Rhizopus nigricans</name>
    <dbReference type="NCBI Taxonomy" id="4846"/>
    <lineage>
        <taxon>Eukaryota</taxon>
        <taxon>Fungi</taxon>
        <taxon>Fungi incertae sedis</taxon>
        <taxon>Mucoromycota</taxon>
        <taxon>Mucoromycotina</taxon>
        <taxon>Mucoromycetes</taxon>
        <taxon>Mucorales</taxon>
        <taxon>Mucorineae</taxon>
        <taxon>Rhizopodaceae</taxon>
        <taxon>Rhizopus</taxon>
    </lineage>
</organism>
<dbReference type="AlphaFoldDB" id="A0A367IL40"/>
<accession>A0A367IL40</accession>
<evidence type="ECO:0000256" key="1">
    <source>
        <dbReference type="SAM" id="MobiDB-lite"/>
    </source>
</evidence>
<dbReference type="Proteomes" id="UP000253551">
    <property type="component" value="Unassembled WGS sequence"/>
</dbReference>
<protein>
    <submittedName>
        <fullName evidence="2">Uncharacterized protein</fullName>
    </submittedName>
</protein>
<feature type="compositionally biased region" description="Low complexity" evidence="1">
    <location>
        <begin position="65"/>
        <end position="74"/>
    </location>
</feature>
<dbReference type="OrthoDB" id="2284024at2759"/>